<dbReference type="GeneID" id="71927658"/>
<name>A0A8U0A4C3_9EURY</name>
<evidence type="ECO:0000313" key="2">
    <source>
        <dbReference type="Proteomes" id="UP000831768"/>
    </source>
</evidence>
<dbReference type="RefSeq" id="WP_247994721.1">
    <property type="nucleotide sequence ID" value="NZ_CP096019.1"/>
</dbReference>
<dbReference type="Proteomes" id="UP000831768">
    <property type="component" value="Chromosome"/>
</dbReference>
<sequence length="71" mass="7954">MDNDETLCPDCSVEMEALTLRALGYNSKIALVTDEPQDDLLGRLGPNKKYDIVPYVCPECSLTRLYADIDE</sequence>
<keyword evidence="2" id="KW-1185">Reference proteome</keyword>
<proteinExistence type="predicted"/>
<gene>
    <name evidence="1" type="ORF">MW046_06385</name>
</gene>
<dbReference type="EMBL" id="CP096019">
    <property type="protein sequence ID" value="UPM44065.1"/>
    <property type="molecule type" value="Genomic_DNA"/>
</dbReference>
<accession>A0A8U0A4C3</accession>
<reference evidence="1" key="1">
    <citation type="submission" date="2022-04" db="EMBL/GenBank/DDBJ databases">
        <title>Halocatena sp. nov., isolated from a salt lake.</title>
        <authorList>
            <person name="Cui H.-L."/>
        </authorList>
    </citation>
    <scope>NUCLEOTIDE SEQUENCE</scope>
    <source>
        <strain evidence="1">AD-1</strain>
    </source>
</reference>
<dbReference type="KEGG" id="haad:MW046_06385"/>
<evidence type="ECO:0000313" key="1">
    <source>
        <dbReference type="EMBL" id="UPM44065.1"/>
    </source>
</evidence>
<protein>
    <submittedName>
        <fullName evidence="1">Uncharacterized protein</fullName>
    </submittedName>
</protein>
<organism evidence="1 2">
    <name type="scientific">Halocatena salina</name>
    <dbReference type="NCBI Taxonomy" id="2934340"/>
    <lineage>
        <taxon>Archaea</taxon>
        <taxon>Methanobacteriati</taxon>
        <taxon>Methanobacteriota</taxon>
        <taxon>Stenosarchaea group</taxon>
        <taxon>Halobacteria</taxon>
        <taxon>Halobacteriales</taxon>
        <taxon>Natronomonadaceae</taxon>
        <taxon>Halocatena</taxon>
    </lineage>
</organism>
<dbReference type="AlphaFoldDB" id="A0A8U0A4C3"/>